<reference evidence="2" key="1">
    <citation type="journal article" date="2007" name="Nature">
        <title>The grapevine genome sequence suggests ancestral hexaploidization in major angiosperm phyla.</title>
        <authorList>
            <consortium name="The French-Italian Public Consortium for Grapevine Genome Characterization."/>
            <person name="Jaillon O."/>
            <person name="Aury J.-M."/>
            <person name="Noel B."/>
            <person name="Policriti A."/>
            <person name="Clepet C."/>
            <person name="Casagrande A."/>
            <person name="Choisne N."/>
            <person name="Aubourg S."/>
            <person name="Vitulo N."/>
            <person name="Jubin C."/>
            <person name="Vezzi A."/>
            <person name="Legeai F."/>
            <person name="Hugueney P."/>
            <person name="Dasilva C."/>
            <person name="Horner D."/>
            <person name="Mica E."/>
            <person name="Jublot D."/>
            <person name="Poulain J."/>
            <person name="Bruyere C."/>
            <person name="Billault A."/>
            <person name="Segurens B."/>
            <person name="Gouyvenoux M."/>
            <person name="Ugarte E."/>
            <person name="Cattonaro F."/>
            <person name="Anthouard V."/>
            <person name="Vico V."/>
            <person name="Del Fabbro C."/>
            <person name="Alaux M."/>
            <person name="Di Gaspero G."/>
            <person name="Dumas V."/>
            <person name="Felice N."/>
            <person name="Paillard S."/>
            <person name="Juman I."/>
            <person name="Moroldo M."/>
            <person name="Scalabrin S."/>
            <person name="Canaguier A."/>
            <person name="Le Clainche I."/>
            <person name="Malacrida G."/>
            <person name="Durand E."/>
            <person name="Pesole G."/>
            <person name="Laucou V."/>
            <person name="Chatelet P."/>
            <person name="Merdinoglu D."/>
            <person name="Delledonne M."/>
            <person name="Pezzotti M."/>
            <person name="Lecharny A."/>
            <person name="Scarpelli C."/>
            <person name="Artiguenave F."/>
            <person name="Pe M.E."/>
            <person name="Valle G."/>
            <person name="Morgante M."/>
            <person name="Caboche M."/>
            <person name="Adam-Blondon A.-F."/>
            <person name="Weissenbach J."/>
            <person name="Quetier F."/>
            <person name="Wincker P."/>
        </authorList>
    </citation>
    <scope>NUCLEOTIDE SEQUENCE [LARGE SCALE GENOMIC DNA]</scope>
    <source>
        <strain evidence="2">cv. Pinot noir / PN40024</strain>
    </source>
</reference>
<evidence type="ECO:0000313" key="2">
    <source>
        <dbReference type="Proteomes" id="UP000009183"/>
    </source>
</evidence>
<evidence type="ECO:0000313" key="1">
    <source>
        <dbReference type="EMBL" id="CCB58522.1"/>
    </source>
</evidence>
<dbReference type="Proteomes" id="UP000009183">
    <property type="component" value="Chromosome 14"/>
</dbReference>
<sequence>MALRSLDNALPTTLERPKKQAKVAVSIQKQSDFGVNDENKAPLPPTADATIDYISFENLKVMPDPETQITGLTEGLDSKDWAKVCESLNDARRFALYHSALMAPILKSVVGAGEGHEEP</sequence>
<protein>
    <submittedName>
        <fullName evidence="1">Uncharacterized protein</fullName>
    </submittedName>
</protein>
<proteinExistence type="predicted"/>
<name>F6HV04_VITVI</name>
<gene>
    <name evidence="1" type="ordered locus">VIT_14s0066g01470</name>
</gene>
<dbReference type="InParanoid" id="F6HV04"/>
<accession>F6HV04</accession>
<dbReference type="AlphaFoldDB" id="F6HV04"/>
<dbReference type="OrthoDB" id="63891at2759"/>
<keyword evidence="2" id="KW-1185">Reference proteome</keyword>
<dbReference type="PaxDb" id="29760-VIT_14s0066g01470.t01"/>
<dbReference type="HOGENOM" id="CLU_113918_1_0_1"/>
<dbReference type="EMBL" id="FN596252">
    <property type="protein sequence ID" value="CCB58522.1"/>
    <property type="molecule type" value="Genomic_DNA"/>
</dbReference>
<organism evidence="1 2">
    <name type="scientific">Vitis vinifera</name>
    <name type="common">Grape</name>
    <dbReference type="NCBI Taxonomy" id="29760"/>
    <lineage>
        <taxon>Eukaryota</taxon>
        <taxon>Viridiplantae</taxon>
        <taxon>Streptophyta</taxon>
        <taxon>Embryophyta</taxon>
        <taxon>Tracheophyta</taxon>
        <taxon>Spermatophyta</taxon>
        <taxon>Magnoliopsida</taxon>
        <taxon>eudicotyledons</taxon>
        <taxon>Gunneridae</taxon>
        <taxon>Pentapetalae</taxon>
        <taxon>rosids</taxon>
        <taxon>Vitales</taxon>
        <taxon>Vitaceae</taxon>
        <taxon>Viteae</taxon>
        <taxon>Vitis</taxon>
    </lineage>
</organism>
<dbReference type="eggNOG" id="KOG2933">
    <property type="taxonomic scope" value="Eukaryota"/>
</dbReference>